<name>A0A6V8N6K3_9BACT</name>
<sequence length="515" mass="57613">MEHELSQLGRHPISPEAPAGTEVREDPLFEALQAEVEKLSAPAAAEPVDWPKVARLSAGLLAEKSKDLLVASYLCVALVHTEGCAGCARGLTCYRELLEHFWEKLYPQKNRLRARVRALEWWVEKTLCALEQLGSVSWSSQVRDGVLDELTRLERLLHDHLETPPSLAPLIDYFCSVQLVTAGESTEQTIPAETERAFQPAALREGAAGREGTPEEVGSIEAAITALSRATFQGWQHNLANPHPYRLRRQLAWSALEDLPPAQKGRTRLAPPPQALLTLLEDLQRSGEPEALLRAAETRLDEYLFWLDLSFYAYRSLQRLGEGYLQAAEAVRQETVFLVRRLPGLEELSFADGTPFARSETAGWLAAGSALAPLTSSSDAPEPALTLQTHAAGEEQVRHLVRSGRLTEAIEQSQRRLKECGCGRERLFWRVTMAGMLMAAGQGRIALPYLDQVLEELDRHHLEEYEPELALRALELAWRAYREQSESQAQEIANTLLLRIGRLDLPEMLRLTHRS</sequence>
<proteinExistence type="predicted"/>
<reference evidence="4" key="1">
    <citation type="submission" date="2020-06" db="EMBL/GenBank/DDBJ databases">
        <title>Draft genomic sequecing of Geomonas sp. Red745.</title>
        <authorList>
            <person name="Itoh H."/>
            <person name="Xu Z.X."/>
            <person name="Ushijima N."/>
            <person name="Masuda Y."/>
            <person name="Shiratori Y."/>
            <person name="Senoo K."/>
        </authorList>
    </citation>
    <scope>NUCLEOTIDE SEQUENCE [LARGE SCALE GENOMIC DNA]</scope>
    <source>
        <strain evidence="4">Red745</strain>
    </source>
</reference>
<keyword evidence="4" id="KW-1185">Reference proteome</keyword>
<dbReference type="InterPro" id="IPR017739">
    <property type="entry name" value="T6SS-assoc_VCA0119"/>
</dbReference>
<dbReference type="RefSeq" id="WP_183359433.1">
    <property type="nucleotide sequence ID" value="NZ_BLXZ01000001.1"/>
</dbReference>
<evidence type="ECO:0000259" key="2">
    <source>
        <dbReference type="Pfam" id="PF06812"/>
    </source>
</evidence>
<dbReference type="Pfam" id="PF16989">
    <property type="entry name" value="T6SS_VasJ"/>
    <property type="match status" value="1"/>
</dbReference>
<dbReference type="PANTHER" id="PTHR37024:SF3">
    <property type="entry name" value="TYPE VI SECRETION SYSTEM PROTEIN TSSA"/>
    <property type="match status" value="1"/>
</dbReference>
<dbReference type="Pfam" id="PF06812">
    <property type="entry name" value="ImpA_N"/>
    <property type="match status" value="1"/>
</dbReference>
<dbReference type="Proteomes" id="UP000587586">
    <property type="component" value="Unassembled WGS sequence"/>
</dbReference>
<feature type="region of interest" description="Disordered" evidence="1">
    <location>
        <begin position="1"/>
        <end position="20"/>
    </location>
</feature>
<dbReference type="InterPro" id="IPR010657">
    <property type="entry name" value="ImpA_N"/>
</dbReference>
<protein>
    <recommendedName>
        <fullName evidence="2">ImpA N-terminal domain-containing protein</fullName>
    </recommendedName>
</protein>
<feature type="domain" description="ImpA N-terminal" evidence="2">
    <location>
        <begin position="11"/>
        <end position="123"/>
    </location>
</feature>
<gene>
    <name evidence="3" type="ORF">GMLC_04880</name>
</gene>
<comment type="caution">
    <text evidence="3">The sequence shown here is derived from an EMBL/GenBank/DDBJ whole genome shotgun (WGS) entry which is preliminary data.</text>
</comment>
<dbReference type="EMBL" id="BLXZ01000001">
    <property type="protein sequence ID" value="GFO66909.1"/>
    <property type="molecule type" value="Genomic_DNA"/>
</dbReference>
<dbReference type="AlphaFoldDB" id="A0A6V8N6K3"/>
<organism evidence="3 4">
    <name type="scientific">Geomonas limicola</name>
    <dbReference type="NCBI Taxonomy" id="2740186"/>
    <lineage>
        <taxon>Bacteria</taxon>
        <taxon>Pseudomonadati</taxon>
        <taxon>Thermodesulfobacteriota</taxon>
        <taxon>Desulfuromonadia</taxon>
        <taxon>Geobacterales</taxon>
        <taxon>Geobacteraceae</taxon>
        <taxon>Geomonas</taxon>
    </lineage>
</organism>
<dbReference type="PANTHER" id="PTHR37024">
    <property type="entry name" value="TYPE VI SECRETION SYSTEM DUF2094 AND IMPA-RELATED DOMAIN PROTEIN"/>
    <property type="match status" value="1"/>
</dbReference>
<evidence type="ECO:0000313" key="3">
    <source>
        <dbReference type="EMBL" id="GFO66909.1"/>
    </source>
</evidence>
<evidence type="ECO:0000313" key="4">
    <source>
        <dbReference type="Proteomes" id="UP000587586"/>
    </source>
</evidence>
<dbReference type="NCBIfam" id="TIGR03362">
    <property type="entry name" value="VI_chp_7"/>
    <property type="match status" value="1"/>
</dbReference>
<evidence type="ECO:0000256" key="1">
    <source>
        <dbReference type="SAM" id="MobiDB-lite"/>
    </source>
</evidence>
<accession>A0A6V8N6K3</accession>